<dbReference type="Proteomes" id="UP000734854">
    <property type="component" value="Unassembled WGS sequence"/>
</dbReference>
<feature type="compositionally biased region" description="Polar residues" evidence="1">
    <location>
        <begin position="1"/>
        <end position="12"/>
    </location>
</feature>
<protein>
    <submittedName>
        <fullName evidence="2">Uncharacterized protein</fullName>
    </submittedName>
</protein>
<evidence type="ECO:0000313" key="3">
    <source>
        <dbReference type="Proteomes" id="UP000734854"/>
    </source>
</evidence>
<reference evidence="2 3" key="1">
    <citation type="submission" date="2020-08" db="EMBL/GenBank/DDBJ databases">
        <title>Plant Genome Project.</title>
        <authorList>
            <person name="Zhang R.-G."/>
        </authorList>
    </citation>
    <scope>NUCLEOTIDE SEQUENCE [LARGE SCALE GENOMIC DNA]</scope>
    <source>
        <tissue evidence="2">Rhizome</tissue>
    </source>
</reference>
<dbReference type="AlphaFoldDB" id="A0A8J5H638"/>
<dbReference type="EMBL" id="JACMSC010000006">
    <property type="protein sequence ID" value="KAG6519548.1"/>
    <property type="molecule type" value="Genomic_DNA"/>
</dbReference>
<keyword evidence="3" id="KW-1185">Reference proteome</keyword>
<organism evidence="2 3">
    <name type="scientific">Zingiber officinale</name>
    <name type="common">Ginger</name>
    <name type="synonym">Amomum zingiber</name>
    <dbReference type="NCBI Taxonomy" id="94328"/>
    <lineage>
        <taxon>Eukaryota</taxon>
        <taxon>Viridiplantae</taxon>
        <taxon>Streptophyta</taxon>
        <taxon>Embryophyta</taxon>
        <taxon>Tracheophyta</taxon>
        <taxon>Spermatophyta</taxon>
        <taxon>Magnoliopsida</taxon>
        <taxon>Liliopsida</taxon>
        <taxon>Zingiberales</taxon>
        <taxon>Zingiberaceae</taxon>
        <taxon>Zingiber</taxon>
    </lineage>
</organism>
<gene>
    <name evidence="2" type="ORF">ZIOFF_023042</name>
</gene>
<proteinExistence type="predicted"/>
<evidence type="ECO:0000313" key="2">
    <source>
        <dbReference type="EMBL" id="KAG6519548.1"/>
    </source>
</evidence>
<feature type="region of interest" description="Disordered" evidence="1">
    <location>
        <begin position="1"/>
        <end position="22"/>
    </location>
</feature>
<comment type="caution">
    <text evidence="2">The sequence shown here is derived from an EMBL/GenBank/DDBJ whole genome shotgun (WGS) entry which is preliminary data.</text>
</comment>
<sequence>MRSSESLVTRTTIPPAKQDYSRNSTSWKLRCLFGDCMRAAKKTARKCLSYLVPSLTTSAKDSARSSSSASSIYSSNMQWCRANADISIYDAILHCKKSIVSLDGFKGH</sequence>
<accession>A0A8J5H638</accession>
<name>A0A8J5H638_ZINOF</name>
<evidence type="ECO:0000256" key="1">
    <source>
        <dbReference type="SAM" id="MobiDB-lite"/>
    </source>
</evidence>